<proteinExistence type="predicted"/>
<reference evidence="1" key="1">
    <citation type="submission" date="2009-10" db="EMBL/GenBank/DDBJ databases">
        <title>Diversity of trophic interactions inside an arsenic-rich microbial ecosystem.</title>
        <authorList>
            <person name="Bertin P.N."/>
            <person name="Heinrich-Salmeron A."/>
            <person name="Pelletier E."/>
            <person name="Goulhen-Chollet F."/>
            <person name="Arsene-Ploetze F."/>
            <person name="Gallien S."/>
            <person name="Calteau A."/>
            <person name="Vallenet D."/>
            <person name="Casiot C."/>
            <person name="Chane-Woon-Ming B."/>
            <person name="Giloteaux L."/>
            <person name="Barakat M."/>
            <person name="Bonnefoy V."/>
            <person name="Bruneel O."/>
            <person name="Chandler M."/>
            <person name="Cleiss J."/>
            <person name="Duran R."/>
            <person name="Elbaz-Poulichet F."/>
            <person name="Fonknechten N."/>
            <person name="Lauga B."/>
            <person name="Mornico D."/>
            <person name="Ortet P."/>
            <person name="Schaeffer C."/>
            <person name="Siguier P."/>
            <person name="Alexander Thil Smith A."/>
            <person name="Van Dorsselaer A."/>
            <person name="Weissenbach J."/>
            <person name="Medigue C."/>
            <person name="Le Paslier D."/>
        </authorList>
    </citation>
    <scope>NUCLEOTIDE SEQUENCE</scope>
</reference>
<accession>E6QFB2</accession>
<protein>
    <submittedName>
        <fullName evidence="1">Uncharacterized protein</fullName>
    </submittedName>
</protein>
<comment type="caution">
    <text evidence="1">The sequence shown here is derived from an EMBL/GenBank/DDBJ whole genome shotgun (WGS) entry which is preliminary data.</text>
</comment>
<dbReference type="EMBL" id="CABP01000145">
    <property type="protein sequence ID" value="CBI05899.1"/>
    <property type="molecule type" value="Genomic_DNA"/>
</dbReference>
<gene>
    <name evidence="1" type="ORF">CARN5_0594</name>
</gene>
<dbReference type="AlphaFoldDB" id="E6QFB2"/>
<evidence type="ECO:0000313" key="1">
    <source>
        <dbReference type="EMBL" id="CBI05899.1"/>
    </source>
</evidence>
<organism evidence="1">
    <name type="scientific">mine drainage metagenome</name>
    <dbReference type="NCBI Taxonomy" id="410659"/>
    <lineage>
        <taxon>unclassified sequences</taxon>
        <taxon>metagenomes</taxon>
        <taxon>ecological metagenomes</taxon>
    </lineage>
</organism>
<sequence>MTPDFVGRQHAKDTVFLADCGHFTIERLCLNHGRSVPDTGTGTYYPSAKAVIVSTSHFGLTSSHGSDPEILEITARLPAVPGASSSIATKTDNTATLWSFDGRL</sequence>
<name>E6QFB2_9ZZZZ</name>